<evidence type="ECO:0000313" key="1">
    <source>
        <dbReference type="EMBL" id="KLA31138.1"/>
    </source>
</evidence>
<gene>
    <name evidence="1" type="ORF">B4077_3406</name>
</gene>
<evidence type="ECO:0000313" key="2">
    <source>
        <dbReference type="Proteomes" id="UP000035214"/>
    </source>
</evidence>
<accession>A0A0G8F3N9</accession>
<proteinExistence type="predicted"/>
<sequence>MGQVFIDEKGPQETIRIPNTYRDDRRINLGDDLMRSYVADVLYIPEDSLENVNKKYLELVENYRDGQKNKVEKELKGIDILKGNFNFGVASMKGVNSSFYLNLFNMLLDANVSNLLFSVNKMSMVIDARLIQWILQLEAKRFIDSAILFKYSLTKYCELEASEEVIRNLFDPEKTINEILYSIQKDLKEFVAKHKNIARMRNQIAYYKKMIKDIGNGKKLANDVVFEKVSFDWEKVSSDVDLWLSENKLNGIWQPEQSTLILDQGIPSKPFENIGFGNIMVDKDSKEFIGLQLADMLVVITGSYISKLASAVRYDKSEPEKPKHLDVEWFELKKHQFDLISKMTEFLFGNAHIYSVIGDTYFDETHLFEIYCRYISSFSNYENYDKKSSELHVKDMFSYLAATTNEKWELGVQNEFFARNMYGDYMTGIKEGIIRKL</sequence>
<reference evidence="1 2" key="1">
    <citation type="submission" date="2015-04" db="EMBL/GenBank/DDBJ databases">
        <title>Draft Genome Sequences of Eight Spore-Forming Food Isolates of Bacillus cereus Genome sequencing.</title>
        <authorList>
            <person name="Krawcyk A.O."/>
            <person name="de Jong A."/>
            <person name="Eijlander R.T."/>
            <person name="Berendsen E.M."/>
            <person name="Holsappel S."/>
            <person name="Wells-Bennik M."/>
            <person name="Kuipers O.P."/>
        </authorList>
    </citation>
    <scope>NUCLEOTIDE SEQUENCE [LARGE SCALE GENOMIC DNA]</scope>
    <source>
        <strain evidence="1 2">B4077</strain>
    </source>
</reference>
<dbReference type="AlphaFoldDB" id="A0A0G8F3N9"/>
<dbReference type="Proteomes" id="UP000035214">
    <property type="component" value="Unassembled WGS sequence"/>
</dbReference>
<comment type="caution">
    <text evidence="1">The sequence shown here is derived from an EMBL/GenBank/DDBJ whole genome shotgun (WGS) entry which is preliminary data.</text>
</comment>
<dbReference type="EMBL" id="LCYI01000017">
    <property type="protein sequence ID" value="KLA31138.1"/>
    <property type="molecule type" value="Genomic_DNA"/>
</dbReference>
<name>A0A0G8F3N9_BACCE</name>
<protein>
    <submittedName>
        <fullName evidence="1">Uncharacterized protein</fullName>
    </submittedName>
</protein>
<dbReference type="PATRIC" id="fig|1396.428.peg.2786"/>
<organism evidence="1 2">
    <name type="scientific">Bacillus cereus</name>
    <dbReference type="NCBI Taxonomy" id="1396"/>
    <lineage>
        <taxon>Bacteria</taxon>
        <taxon>Bacillati</taxon>
        <taxon>Bacillota</taxon>
        <taxon>Bacilli</taxon>
        <taxon>Bacillales</taxon>
        <taxon>Bacillaceae</taxon>
        <taxon>Bacillus</taxon>
        <taxon>Bacillus cereus group</taxon>
    </lineage>
</organism>
<dbReference type="RefSeq" id="WP_046954479.1">
    <property type="nucleotide sequence ID" value="NZ_LCYI01000017.1"/>
</dbReference>